<dbReference type="Proteomes" id="UP000309997">
    <property type="component" value="Unassembled WGS sequence"/>
</dbReference>
<dbReference type="EMBL" id="RCHU02000003">
    <property type="protein sequence ID" value="KAL3598075.1"/>
    <property type="molecule type" value="Genomic_DNA"/>
</dbReference>
<protein>
    <submittedName>
        <fullName evidence="1">Uncharacterized protein</fullName>
    </submittedName>
</protein>
<keyword evidence="2" id="KW-1185">Reference proteome</keyword>
<name>A0ACC4CJU1_POPAL</name>
<comment type="caution">
    <text evidence="1">The sequence shown here is derived from an EMBL/GenBank/DDBJ whole genome shotgun (WGS) entry which is preliminary data.</text>
</comment>
<accession>A0ACC4CJU1</accession>
<evidence type="ECO:0000313" key="2">
    <source>
        <dbReference type="Proteomes" id="UP000309997"/>
    </source>
</evidence>
<gene>
    <name evidence="1" type="ORF">D5086_005993</name>
</gene>
<reference evidence="1 2" key="1">
    <citation type="journal article" date="2024" name="Plant Biotechnol. J.">
        <title>Genome and CRISPR/Cas9 system of a widespread forest tree (Populus alba) in the world.</title>
        <authorList>
            <person name="Liu Y.J."/>
            <person name="Jiang P.F."/>
            <person name="Han X.M."/>
            <person name="Li X.Y."/>
            <person name="Wang H.M."/>
            <person name="Wang Y.J."/>
            <person name="Wang X.X."/>
            <person name="Zeng Q.Y."/>
        </authorList>
    </citation>
    <scope>NUCLEOTIDE SEQUENCE [LARGE SCALE GENOMIC DNA]</scope>
    <source>
        <strain evidence="2">cv. PAL-ZL1</strain>
    </source>
</reference>
<organism evidence="1 2">
    <name type="scientific">Populus alba</name>
    <name type="common">White poplar</name>
    <dbReference type="NCBI Taxonomy" id="43335"/>
    <lineage>
        <taxon>Eukaryota</taxon>
        <taxon>Viridiplantae</taxon>
        <taxon>Streptophyta</taxon>
        <taxon>Embryophyta</taxon>
        <taxon>Tracheophyta</taxon>
        <taxon>Spermatophyta</taxon>
        <taxon>Magnoliopsida</taxon>
        <taxon>eudicotyledons</taxon>
        <taxon>Gunneridae</taxon>
        <taxon>Pentapetalae</taxon>
        <taxon>rosids</taxon>
        <taxon>fabids</taxon>
        <taxon>Malpighiales</taxon>
        <taxon>Salicaceae</taxon>
        <taxon>Saliceae</taxon>
        <taxon>Populus</taxon>
    </lineage>
</organism>
<proteinExistence type="predicted"/>
<evidence type="ECO:0000313" key="1">
    <source>
        <dbReference type="EMBL" id="KAL3598075.1"/>
    </source>
</evidence>
<sequence>MSQKSVLLASMKQRDANTGNKMVYELHPVMTLTSCDYDGKVTPEEVAAAAMYLKDTSGKEGIQELISCSDVLEGFYRLMEINKILSATEVKGAYFEIWYRLVSKEKRL</sequence>